<comment type="caution">
    <text evidence="10">The sequence shown here is derived from an EMBL/GenBank/DDBJ whole genome shotgun (WGS) entry which is preliminary data.</text>
</comment>
<keyword evidence="5 9" id="KW-0732">Signal</keyword>
<evidence type="ECO:0000256" key="3">
    <source>
        <dbReference type="ARBA" id="ARBA00004613"/>
    </source>
</evidence>
<dbReference type="InterPro" id="IPR003368">
    <property type="entry name" value="POMP_repeat"/>
</dbReference>
<feature type="transmembrane region" description="Helical" evidence="8">
    <location>
        <begin position="2626"/>
        <end position="2651"/>
    </location>
</feature>
<dbReference type="PANTHER" id="PTHR11319">
    <property type="entry name" value="G PROTEIN-COUPLED RECEPTOR-RELATED"/>
    <property type="match status" value="1"/>
</dbReference>
<evidence type="ECO:0000256" key="5">
    <source>
        <dbReference type="ARBA" id="ARBA00022729"/>
    </source>
</evidence>
<name>A0A8S1QFI8_PARPR</name>
<evidence type="ECO:0000256" key="9">
    <source>
        <dbReference type="SAM" id="SignalP"/>
    </source>
</evidence>
<evidence type="ECO:0000313" key="10">
    <source>
        <dbReference type="EMBL" id="CAD8114382.1"/>
    </source>
</evidence>
<keyword evidence="8" id="KW-1133">Transmembrane helix</keyword>
<keyword evidence="11" id="KW-1185">Reference proteome</keyword>
<dbReference type="OMA" id="CISIMAK"/>
<dbReference type="GO" id="GO:0005576">
    <property type="term" value="C:extracellular region"/>
    <property type="evidence" value="ECO:0007669"/>
    <property type="project" value="UniProtKB-SubCell"/>
</dbReference>
<feature type="chain" id="PRO_5035748715" description="Transmembrane protein" evidence="9">
    <location>
        <begin position="17"/>
        <end position="2757"/>
    </location>
</feature>
<feature type="transmembrane region" description="Helical" evidence="8">
    <location>
        <begin position="2597"/>
        <end position="2614"/>
    </location>
</feature>
<dbReference type="Proteomes" id="UP000688137">
    <property type="component" value="Unassembled WGS sequence"/>
</dbReference>
<gene>
    <name evidence="10" type="ORF">PPRIM_AZ9-3.1.T1590087</name>
</gene>
<accession>A0A8S1QFI8</accession>
<comment type="subcellular location">
    <subcellularLocation>
        <location evidence="1">Cell envelope</location>
    </subcellularLocation>
    <subcellularLocation>
        <location evidence="2">Cell outer membrane</location>
    </subcellularLocation>
    <subcellularLocation>
        <location evidence="3">Secreted</location>
    </subcellularLocation>
</comment>
<evidence type="ECO:0000256" key="2">
    <source>
        <dbReference type="ARBA" id="ARBA00004442"/>
    </source>
</evidence>
<organism evidence="10 11">
    <name type="scientific">Paramecium primaurelia</name>
    <dbReference type="NCBI Taxonomy" id="5886"/>
    <lineage>
        <taxon>Eukaryota</taxon>
        <taxon>Sar</taxon>
        <taxon>Alveolata</taxon>
        <taxon>Ciliophora</taxon>
        <taxon>Intramacronucleata</taxon>
        <taxon>Oligohymenophorea</taxon>
        <taxon>Peniculida</taxon>
        <taxon>Parameciidae</taxon>
        <taxon>Paramecium</taxon>
    </lineage>
</organism>
<keyword evidence="4" id="KW-0964">Secreted</keyword>
<evidence type="ECO:0000256" key="8">
    <source>
        <dbReference type="SAM" id="Phobius"/>
    </source>
</evidence>
<feature type="transmembrane region" description="Helical" evidence="8">
    <location>
        <begin position="2485"/>
        <end position="2510"/>
    </location>
</feature>
<reference evidence="10" key="1">
    <citation type="submission" date="2021-01" db="EMBL/GenBank/DDBJ databases">
        <authorList>
            <consortium name="Genoscope - CEA"/>
            <person name="William W."/>
        </authorList>
    </citation>
    <scope>NUCLEOTIDE SEQUENCE</scope>
</reference>
<evidence type="ECO:0008006" key="12">
    <source>
        <dbReference type="Google" id="ProtNLM"/>
    </source>
</evidence>
<feature type="transmembrane region" description="Helical" evidence="8">
    <location>
        <begin position="2566"/>
        <end position="2585"/>
    </location>
</feature>
<sequence length="2757" mass="321895">MLLFISVFCCIQEVRSVITTISQTLNPIQQQYTQQLNLTYLQQYIYITAEFKYVPLSYLYYQNLENDINQYIIFSLVSDKSIEVLAYLKYLTLDQTFTICVELQLIDSLSQTKTLYLFSMLQDPLLIEGNWFTLEIRNNLILNQVNVTCYQNQNMTNLFNKIYTGFNIHVQEQFELQAGNTQDIKQFYNQLYEGPIRLQVLDKSSRFYPLSISCTSNSYYEIVSQKIFNNKNFEIYQNVYNINKCFGISGWIKVNKTNEHDVVNVIKILASPNDLNELINLQYLINEDSTQIQLDCQSYILPIPQFKSNSVNSIQKSLQFSIDKSLDEWHYISITYKSNQISLSLQFPQKPQENIVQIVKQVYLFSDTNQTIFLGGYIKDQKYYYSNTQGQFNQLRYYSRLGNVFPLEISCHINCLTCFGPYSNQCLSCQTSRNRQYFVETHQCLCMIGFVEFGISSCKDIYPEKQEKIIPLSLNQGYDSEYPNVVCSFGYFKYENVCYQCPKVNKKYPCYLCLANPNTWIYEPKCLKTQVQANMSDDNSPFVPSDNYVQLFFYQDDQYDVYIFQDLELILCEYCRQLCLTLPYNIECKLSQYVHLYRQTYIICQLRSKFIDGKCKSKLLLCSISLFYFGEFICNLFSIDTTKFSKCLAYQQNKCLKCADNYFQSYDQQQCLYCSIDKCKICFEYYQEDVSYMSILFLNKQINKELLVIGCAQCYQGYQFNFNTGICEIVVQQDTNCLKQYINFDKNVVCYETITDDFSKGTMIHNCQRYLYNCNKCIQPVQNQYYCGECQKGYYYNRKQGICLKCSQYNKIYVECQNSYSSHNDQILHQILGFTFQFSGIYPINLLQDYTSEILEPISCIDGYSLIANECVKVNSSFCYQFDKQCVSCESNQYGTKRLTVMNMECQDCPFYCEYCSIRTQPINQLNPYYNSTIKYNGFQCLQKVNRESLFIDNYYGHVRQCNSTIPKCQIQLSFITSTLASLKDYLTGIEDTQYEYMILKGVSILTFQLNVSQHIIFSTSFHSIDILINYYVYQILTLQRAEIIFNGLKYNDYQTITFGLVQFHSLQRLIIQNIQLNFSIYLNSKLQTVNIDSFELYLINVTIMDSYFKPELAYDLNLIPPSNNQFGRAYQIEIQNPNLISLINVIISNISLLNTTFINLINSNNINFYQIIIQNLTFVNCSIINTNFLTLTQNIQYQNIEIINLNILNCTFQNGSILYFNDYYFRGNLKISDVSFINSTFINSILFTLPQSNQAYINDVIFNNCKFYNSSGLRIRSSSTFQQFIISNCDFMYSSLISSNIYGSNQIFLNFNYMIFTTITIENSYLIEIINDYNIIYVVSNIDIKGILASNLISNQYEKVFYCQGYSFKLNNVNMLRLSGVNEFYLKNFEILELNHIIADSNMDQVVSQIFEISASTLIIDDFIIKNQISEDSIFISISEDINNRQNYKKISNLQIMNIQMKKKQYKLSSSIIQIVSQIEQTILIQNSHFVNIWQNQELQDPEINTASLIVLNVPQSSVLIHNLTIFNCLISNATDSLLLINSKILNFQQCFTNMTNNLESYFETVKVQVDITHIQQMSYGGLAYIQVQELTIRDSQFYNSIGYYGGVFYIITKFNGILNIIGLKFENTSTFKSLFAQGMGGCLYIDSQYSYLSLNMNDIHVTNSSSNYIGGFLYVKPSIYQNVMNLRNLEFFNVFSSQQSIISFNQMYQQQNNSTVNLDNITIINEENSYKKYLEHYGLTNSEGLYGLITIQGRQIAISRLNAEGYFYESILHVEYSRSFKLHKANVYNSLFDSLNLLFIQDISQDTSTYIYIEHLSNFNIYGNKSLQIAIVQLILSRNCISAQFDNMNFYNITCQNCQNGILSLNTNSKNKTTKIRFQVIIVNKNNCGYNGCFNLLSNQSINDQVVIIKKSKFINNFANYGGSIFINNIQLYIKTTLFLENVAKHSGGAIFYENKKDIYLFDCYFYENKASAGGAIYLGSNALIQNQSKLYFSQNSATSFANNLAEQPQFLQLIINNQEITNHRQIRGDKVIDNPILKQKLYLPTGIKLSEYEFFNYTSKLFSSIQYSIELKAYNHIKEEIIFLDETQCLISYERNDNEYKESLLSQYQIIVFNSTKQTYDLNELLIVHNPYDNQKSIMLDIKCTCIVDDYHLQFPIETLKCQIGEYFYLGSCLRCDASAGYYSVAYNSTSCKRIDIKLINQTNGAMLQLQQSYWRPHLRSDLIERCQKYPSKCLGGWFPGEVSCSIGNIGALCEECDIYNIRGDGYFLNSGQKQCSICGHLSVQIMLLLISSLWSSFLIIMTVKSTHNSLQKLAQLKLIYLKYQTLYTFSLDQTSILIKMSNNYFQILMVITSFQIDFFTNLRNTIYFLGETSSFVTYQIDCTSSQIIKIPIIYSHFILILIIPFFNFALSTAIYCISIMAKISKFSQTFIYTTIIYLYIYNQQSILNWGTSLISKREISGDQYIQASVYYYYNTQEHTNWLFKFIIPIVSFLGILIPLLLLYYLYHHKGNLYNKNARNVLSYLVNEYSDQSYYWELIKIAQKLLIIMIINFLEQQILIKGILIYIIIILYYQSLIIFRPYRQSQFNVLEQTISYYVSMTILLSLLLYQIQNLEIHKYLQISLITLIIYLIIKLILLFIEKIFIAFFKRLDEQLDPIRGIILMNFPNICKIFPSLKKILKLRKQQKQRILERFYKIKNYLKLQIIRLPTKDSNREKTRGRDSRSLLFISQHRNTFTSIEKIIMTQGNETAPLR</sequence>
<keyword evidence="7" id="KW-0998">Cell outer membrane</keyword>
<protein>
    <recommendedName>
        <fullName evidence="12">Transmembrane protein</fullName>
    </recommendedName>
</protein>
<dbReference type="PANTHER" id="PTHR11319:SF35">
    <property type="entry name" value="OUTER MEMBRANE PROTEIN PMPC-RELATED"/>
    <property type="match status" value="1"/>
</dbReference>
<dbReference type="InterPro" id="IPR006212">
    <property type="entry name" value="Furin_repeat"/>
</dbReference>
<evidence type="ECO:0000256" key="4">
    <source>
        <dbReference type="ARBA" id="ARBA00022525"/>
    </source>
</evidence>
<evidence type="ECO:0000313" key="11">
    <source>
        <dbReference type="Proteomes" id="UP000688137"/>
    </source>
</evidence>
<evidence type="ECO:0000256" key="1">
    <source>
        <dbReference type="ARBA" id="ARBA00004196"/>
    </source>
</evidence>
<keyword evidence="6 8" id="KW-0472">Membrane</keyword>
<dbReference type="EMBL" id="CAJJDM010000164">
    <property type="protein sequence ID" value="CAD8114382.1"/>
    <property type="molecule type" value="Genomic_DNA"/>
</dbReference>
<dbReference type="NCBIfam" id="TIGR01376">
    <property type="entry name" value="POMP_repeat"/>
    <property type="match status" value="1"/>
</dbReference>
<proteinExistence type="predicted"/>
<evidence type="ECO:0000256" key="7">
    <source>
        <dbReference type="ARBA" id="ARBA00023237"/>
    </source>
</evidence>
<evidence type="ECO:0000256" key="6">
    <source>
        <dbReference type="ARBA" id="ARBA00023136"/>
    </source>
</evidence>
<feature type="transmembrane region" description="Helical" evidence="8">
    <location>
        <begin position="2401"/>
        <end position="2424"/>
    </location>
</feature>
<dbReference type="CDD" id="cd00064">
    <property type="entry name" value="FU"/>
    <property type="match status" value="1"/>
</dbReference>
<feature type="signal peptide" evidence="9">
    <location>
        <begin position="1"/>
        <end position="16"/>
    </location>
</feature>
<keyword evidence="8" id="KW-0812">Transmembrane</keyword>